<dbReference type="Gene3D" id="1.20.272.10">
    <property type="match status" value="1"/>
</dbReference>
<dbReference type="InterPro" id="IPR008921">
    <property type="entry name" value="DNA_pol3_clamp-load_cplx_C"/>
</dbReference>
<feature type="domain" description="STICHEL DnaA-N-like alpha-beta" evidence="8">
    <location>
        <begin position="707"/>
        <end position="787"/>
    </location>
</feature>
<gene>
    <name evidence="9" type="ORF">POM88_033440</name>
</gene>
<keyword evidence="3" id="KW-0547">Nucleotide-binding</keyword>
<dbReference type="FunFam" id="3.40.50.300:FF:000014">
    <property type="entry name" value="DNA polymerase III subunit gamma/tau"/>
    <property type="match status" value="1"/>
</dbReference>
<dbReference type="Pfam" id="PF13177">
    <property type="entry name" value="DNA_pol3_delta2"/>
    <property type="match status" value="1"/>
</dbReference>
<protein>
    <submittedName>
        <fullName evidence="9">AAA+ ATPase domain</fullName>
    </submittedName>
</protein>
<dbReference type="InterPro" id="IPR054506">
    <property type="entry name" value="DnaA_N-like_STI"/>
</dbReference>
<dbReference type="GO" id="GO:0006281">
    <property type="term" value="P:DNA repair"/>
    <property type="evidence" value="ECO:0007669"/>
    <property type="project" value="TreeGrafter"/>
</dbReference>
<comment type="similarity">
    <text evidence="1">Belongs to the DnaX/STICHEL family.</text>
</comment>
<dbReference type="Gene3D" id="1.10.8.60">
    <property type="match status" value="1"/>
</dbReference>
<dbReference type="Pfam" id="PF23007">
    <property type="entry name" value="DnaA_N-like_STI"/>
    <property type="match status" value="1"/>
</dbReference>
<dbReference type="InterPro" id="IPR027417">
    <property type="entry name" value="P-loop_NTPase"/>
</dbReference>
<proteinExistence type="inferred from homology"/>
<organism evidence="9 10">
    <name type="scientific">Heracleum sosnowskyi</name>
    <dbReference type="NCBI Taxonomy" id="360622"/>
    <lineage>
        <taxon>Eukaryota</taxon>
        <taxon>Viridiplantae</taxon>
        <taxon>Streptophyta</taxon>
        <taxon>Embryophyta</taxon>
        <taxon>Tracheophyta</taxon>
        <taxon>Spermatophyta</taxon>
        <taxon>Magnoliopsida</taxon>
        <taxon>eudicotyledons</taxon>
        <taxon>Gunneridae</taxon>
        <taxon>Pentapetalae</taxon>
        <taxon>asterids</taxon>
        <taxon>campanulids</taxon>
        <taxon>Apiales</taxon>
        <taxon>Apiaceae</taxon>
        <taxon>Apioideae</taxon>
        <taxon>apioid superclade</taxon>
        <taxon>Tordylieae</taxon>
        <taxon>Tordyliinae</taxon>
        <taxon>Heracleum</taxon>
    </lineage>
</organism>
<dbReference type="Proteomes" id="UP001237642">
    <property type="component" value="Unassembled WGS sequence"/>
</dbReference>
<dbReference type="SUPFAM" id="SSF52540">
    <property type="entry name" value="P-loop containing nucleoside triphosphate hydrolases"/>
    <property type="match status" value="1"/>
</dbReference>
<name>A0AAD8I395_9APIA</name>
<evidence type="ECO:0000313" key="10">
    <source>
        <dbReference type="Proteomes" id="UP001237642"/>
    </source>
</evidence>
<evidence type="ECO:0000256" key="2">
    <source>
        <dbReference type="ARBA" id="ARBA00022723"/>
    </source>
</evidence>
<evidence type="ECO:0000256" key="3">
    <source>
        <dbReference type="ARBA" id="ARBA00022741"/>
    </source>
</evidence>
<dbReference type="InterPro" id="IPR045085">
    <property type="entry name" value="HLD_clamp_pol_III_gamma_tau"/>
</dbReference>
<keyword evidence="4" id="KW-0862">Zinc</keyword>
<evidence type="ECO:0000259" key="8">
    <source>
        <dbReference type="Pfam" id="PF23007"/>
    </source>
</evidence>
<dbReference type="PANTHER" id="PTHR11669:SF0">
    <property type="entry name" value="PROTEIN STICHEL-LIKE 2"/>
    <property type="match status" value="1"/>
</dbReference>
<dbReference type="GO" id="GO:0003887">
    <property type="term" value="F:DNA-directed DNA polymerase activity"/>
    <property type="evidence" value="ECO:0007669"/>
    <property type="project" value="InterPro"/>
</dbReference>
<dbReference type="PANTHER" id="PTHR11669">
    <property type="entry name" value="REPLICATION FACTOR C / DNA POLYMERASE III GAMMA-TAU SUBUNIT"/>
    <property type="match status" value="1"/>
</dbReference>
<evidence type="ECO:0000256" key="5">
    <source>
        <dbReference type="ARBA" id="ARBA00022840"/>
    </source>
</evidence>
<reference evidence="9" key="2">
    <citation type="submission" date="2023-05" db="EMBL/GenBank/DDBJ databases">
        <authorList>
            <person name="Schelkunov M.I."/>
        </authorList>
    </citation>
    <scope>NUCLEOTIDE SEQUENCE</scope>
    <source>
        <strain evidence="9">Hsosn_3</strain>
        <tissue evidence="9">Leaf</tissue>
    </source>
</reference>
<keyword evidence="2" id="KW-0479">Metal-binding</keyword>
<dbReference type="AlphaFoldDB" id="A0AAD8I395"/>
<dbReference type="Pfam" id="PF21960">
    <property type="entry name" value="RCF1-5-like_lid"/>
    <property type="match status" value="1"/>
</dbReference>
<dbReference type="GO" id="GO:0003689">
    <property type="term" value="F:DNA clamp loader activity"/>
    <property type="evidence" value="ECO:0007669"/>
    <property type="project" value="TreeGrafter"/>
</dbReference>
<reference evidence="9" key="1">
    <citation type="submission" date="2023-02" db="EMBL/GenBank/DDBJ databases">
        <title>Genome of toxic invasive species Heracleum sosnowskyi carries increased number of genes despite the absence of recent whole-genome duplications.</title>
        <authorList>
            <person name="Schelkunov M."/>
            <person name="Shtratnikova V."/>
            <person name="Makarenko M."/>
            <person name="Klepikova A."/>
            <person name="Omelchenko D."/>
            <person name="Novikova G."/>
            <person name="Obukhova E."/>
            <person name="Bogdanov V."/>
            <person name="Penin A."/>
            <person name="Logacheva M."/>
        </authorList>
    </citation>
    <scope>NUCLEOTIDE SEQUENCE</scope>
    <source>
        <strain evidence="9">Hsosn_3</strain>
        <tissue evidence="9">Leaf</tissue>
    </source>
</reference>
<dbReference type="GO" id="GO:0005524">
    <property type="term" value="F:ATP binding"/>
    <property type="evidence" value="ECO:0007669"/>
    <property type="project" value="UniProtKB-KW"/>
</dbReference>
<dbReference type="GO" id="GO:0005663">
    <property type="term" value="C:DNA replication factor C complex"/>
    <property type="evidence" value="ECO:0007669"/>
    <property type="project" value="TreeGrafter"/>
</dbReference>
<accession>A0AAD8I395</accession>
<dbReference type="NCBIfam" id="TIGR02397">
    <property type="entry name" value="dnaX_nterm"/>
    <property type="match status" value="1"/>
</dbReference>
<dbReference type="EMBL" id="JAUIZM010000007">
    <property type="protein sequence ID" value="KAK1377247.1"/>
    <property type="molecule type" value="Genomic_DNA"/>
</dbReference>
<dbReference type="CDD" id="cd00009">
    <property type="entry name" value="AAA"/>
    <property type="match status" value="1"/>
</dbReference>
<keyword evidence="10" id="KW-1185">Reference proteome</keyword>
<dbReference type="GO" id="GO:0046872">
    <property type="term" value="F:metal ion binding"/>
    <property type="evidence" value="ECO:0007669"/>
    <property type="project" value="UniProtKB-KW"/>
</dbReference>
<evidence type="ECO:0000256" key="6">
    <source>
        <dbReference type="ARBA" id="ARBA00023054"/>
    </source>
</evidence>
<dbReference type="InterPro" id="IPR050238">
    <property type="entry name" value="DNA_Rep/Repair_Clamp_Loader"/>
</dbReference>
<evidence type="ECO:0000313" key="9">
    <source>
        <dbReference type="EMBL" id="KAK1377247.1"/>
    </source>
</evidence>
<keyword evidence="6" id="KW-0175">Coiled coil</keyword>
<dbReference type="CDD" id="cd18137">
    <property type="entry name" value="HLD_clamp_pol_III_gamma_tau"/>
    <property type="match status" value="1"/>
</dbReference>
<evidence type="ECO:0000256" key="1">
    <source>
        <dbReference type="ARBA" id="ARBA00006360"/>
    </source>
</evidence>
<dbReference type="GO" id="GO:0009360">
    <property type="term" value="C:DNA polymerase III complex"/>
    <property type="evidence" value="ECO:0007669"/>
    <property type="project" value="InterPro"/>
</dbReference>
<feature type="region of interest" description="Disordered" evidence="7">
    <location>
        <begin position="182"/>
        <end position="228"/>
    </location>
</feature>
<dbReference type="FunFam" id="1.10.8.60:FF:000013">
    <property type="entry name" value="DNA polymerase III subunit gamma/tau"/>
    <property type="match status" value="1"/>
</dbReference>
<sequence>MDGRRHSVDIPISKALVALRRVRSLRDPSTNCSSRLSPLVDGLHWETNSNNGITLGFANGGIDGDDALESKDVGLYGQRREHESDCEVYYSKRKHTSKLACFEYPDFADYCPARTIQEESDLILTNQEESCENTLPSEKYYREYKDKKVGLIGKTPLEDCSEETGSCHETLEGSVRAERLDQNASKRNSRYKSRIRSSRVGTGDVMSRTGSPCLSMGDVPVEKSSHSPSLYDNEDVDAVYLNHQGCGISRCWSKTPRFRESDFSSDLEERPLMLEGVRATDHSEQRSRKHIGKEAIPYSESPRSLHQKFRPKSFSEVVGQDVVANSLLSAIANERIIPFYLFHGPRGTGKTSASRIFAAALNCLSREENKPCGTCQDCHAFFSGRSRDVKEVDSVRINRVDRIRWIIKSASAPPVSSRYKVFIIDECHLLRGSTWATILNAVDNFSRHVVFIMITPDLDKLPRSAVSRSQRYHFPKIKEIDTVCKLRKICVEEGIEFDQNALNFIATKSSGSLRDAEMMLEQLTLLGKKITLSIAYELVGMVSDEELLDLLDLALSSDTANTVKRARELMKCRIDPMHLTSQLANIIMDILAGNCLDGASEAKKKFMGRHTSEADLQHLSHALKVLSETEKQLRTSKNQTTWLTVALLQLNSGSSSLDANEATLCRSTVPTRDGELCSSSYSGESLKHHVTCACGKFDSCKMGIQEGKGTLESVWSRATEICESKSLRNFLQKKGQLTSVCFNEGLAVAELEFYSPAYVVKAEKSWKLIAAALQSTLGCNVEIRINLMRSNSDIKSTKVKKSFSLFSCSRRIRRHSQSTTELGSDPSENYTSLSEKPMIKEKSVAACSSDCGSQHSRICCHTRESVKTLRDSDGNALSVETTTSYRLLPENSPKPGYCRDDCCNGENSDTEEKQPGCFPRTMKVHKKLHASGNRQMAVFSLQPQHNLALANHSQTASQTYFCASDPYSFSNDCKNNTECHGNEDIQGRKDSKVYCWRTPTFPFKKAWQLRHQQPKRSHLVGWVLPCAAAK</sequence>
<feature type="compositionally biased region" description="Basic residues" evidence="7">
    <location>
        <begin position="187"/>
        <end position="197"/>
    </location>
</feature>
<evidence type="ECO:0000256" key="4">
    <source>
        <dbReference type="ARBA" id="ARBA00022833"/>
    </source>
</evidence>
<comment type="caution">
    <text evidence="9">The sequence shown here is derived from an EMBL/GenBank/DDBJ whole genome shotgun (WGS) entry which is preliminary data.</text>
</comment>
<keyword evidence="5" id="KW-0067">ATP-binding</keyword>
<dbReference type="GO" id="GO:0006261">
    <property type="term" value="P:DNA-templated DNA replication"/>
    <property type="evidence" value="ECO:0007669"/>
    <property type="project" value="TreeGrafter"/>
</dbReference>
<dbReference type="GO" id="GO:0003677">
    <property type="term" value="F:DNA binding"/>
    <property type="evidence" value="ECO:0007669"/>
    <property type="project" value="InterPro"/>
</dbReference>
<dbReference type="InterPro" id="IPR012763">
    <property type="entry name" value="DNA_pol_III_sug/sutau_N"/>
</dbReference>
<dbReference type="SUPFAM" id="SSF48019">
    <property type="entry name" value="post-AAA+ oligomerization domain-like"/>
    <property type="match status" value="1"/>
</dbReference>
<evidence type="ECO:0000256" key="7">
    <source>
        <dbReference type="SAM" id="MobiDB-lite"/>
    </source>
</evidence>
<dbReference type="Gene3D" id="3.40.50.300">
    <property type="entry name" value="P-loop containing nucleotide triphosphate hydrolases"/>
    <property type="match status" value="1"/>
</dbReference>